<gene>
    <name evidence="3" type="ORF">BT96DRAFT_882025</name>
</gene>
<sequence length="371" mass="42658">MSKDYVRRLELLLREIDHRYIAPQPPSVNFLHSHHGWIHNTLGPVISWTTAKLEILEDSSSAVIERAYPFADTEMRILLGKLTALVIVIDDSMDNETMYEEIANFAHRLYIGESQQSGILILYHECIKELSRVHEGDAVQRGLAVIPWINFVDACLLEKRLLTVDTELRASPYDMGYQHLAKQRHHGKSHAARETSSGATIQFPHYIRYKTGLGEAYAASIFKATKEQHLPLSRYIMALPDMSFYIEVMNDLLSFHKEELSGETVNLIHLRTQSLKEYRGTGACGEWTISDTFSLLCDEVRGATYRIDEVLRLQDCERIVSEGLDGKDMGLSEVDMAIAFQWRGFRDGYISWHLESQRYKLDFIRPKKFDV</sequence>
<dbReference type="GO" id="GO:0016838">
    <property type="term" value="F:carbon-oxygen lyase activity, acting on phosphates"/>
    <property type="evidence" value="ECO:0007669"/>
    <property type="project" value="InterPro"/>
</dbReference>
<proteinExistence type="inferred from homology"/>
<dbReference type="EMBL" id="ML769468">
    <property type="protein sequence ID" value="KAE9399522.1"/>
    <property type="molecule type" value="Genomic_DNA"/>
</dbReference>
<protein>
    <submittedName>
        <fullName evidence="3">Terpenoid synthase</fullName>
    </submittedName>
</protein>
<accession>A0A6A4HKV8</accession>
<evidence type="ECO:0000313" key="3">
    <source>
        <dbReference type="EMBL" id="KAE9399522.1"/>
    </source>
</evidence>
<dbReference type="Pfam" id="PF06330">
    <property type="entry name" value="TRI5"/>
    <property type="match status" value="1"/>
</dbReference>
<evidence type="ECO:0000256" key="1">
    <source>
        <dbReference type="ARBA" id="ARBA00007946"/>
    </source>
</evidence>
<dbReference type="AlphaFoldDB" id="A0A6A4HKV8"/>
<dbReference type="Gene3D" id="1.10.600.10">
    <property type="entry name" value="Farnesyl Diphosphate Synthase"/>
    <property type="match status" value="1"/>
</dbReference>
<organism evidence="3 4">
    <name type="scientific">Gymnopus androsaceus JB14</name>
    <dbReference type="NCBI Taxonomy" id="1447944"/>
    <lineage>
        <taxon>Eukaryota</taxon>
        <taxon>Fungi</taxon>
        <taxon>Dikarya</taxon>
        <taxon>Basidiomycota</taxon>
        <taxon>Agaricomycotina</taxon>
        <taxon>Agaricomycetes</taxon>
        <taxon>Agaricomycetidae</taxon>
        <taxon>Agaricales</taxon>
        <taxon>Marasmiineae</taxon>
        <taxon>Omphalotaceae</taxon>
        <taxon>Gymnopus</taxon>
    </lineage>
</organism>
<name>A0A6A4HKV8_9AGAR</name>
<dbReference type="SFLD" id="SFLDG01021">
    <property type="entry name" value="Trichodiene_Synthase_Like"/>
    <property type="match status" value="1"/>
</dbReference>
<keyword evidence="4" id="KW-1185">Reference proteome</keyword>
<dbReference type="InterPro" id="IPR024652">
    <property type="entry name" value="Trichodiene_synth"/>
</dbReference>
<keyword evidence="2" id="KW-0456">Lyase</keyword>
<evidence type="ECO:0000256" key="2">
    <source>
        <dbReference type="ARBA" id="ARBA00023239"/>
    </source>
</evidence>
<dbReference type="SUPFAM" id="SSF48576">
    <property type="entry name" value="Terpenoid synthases"/>
    <property type="match status" value="1"/>
</dbReference>
<dbReference type="SFLD" id="SFLDS00005">
    <property type="entry name" value="Isoprenoid_Synthase_Type_I"/>
    <property type="match status" value="1"/>
</dbReference>
<dbReference type="InterPro" id="IPR008949">
    <property type="entry name" value="Isoprenoid_synthase_dom_sf"/>
</dbReference>
<evidence type="ECO:0000313" key="4">
    <source>
        <dbReference type="Proteomes" id="UP000799118"/>
    </source>
</evidence>
<dbReference type="Proteomes" id="UP000799118">
    <property type="component" value="Unassembled WGS sequence"/>
</dbReference>
<dbReference type="OrthoDB" id="2998174at2759"/>
<comment type="similarity">
    <text evidence="1">Belongs to the trichodiene synthase family.</text>
</comment>
<reference evidence="3" key="1">
    <citation type="journal article" date="2019" name="Environ. Microbiol.">
        <title>Fungal ecological strategies reflected in gene transcription - a case study of two litter decomposers.</title>
        <authorList>
            <person name="Barbi F."/>
            <person name="Kohler A."/>
            <person name="Barry K."/>
            <person name="Baskaran P."/>
            <person name="Daum C."/>
            <person name="Fauchery L."/>
            <person name="Ihrmark K."/>
            <person name="Kuo A."/>
            <person name="LaButti K."/>
            <person name="Lipzen A."/>
            <person name="Morin E."/>
            <person name="Grigoriev I.V."/>
            <person name="Henrissat B."/>
            <person name="Lindahl B."/>
            <person name="Martin F."/>
        </authorList>
    </citation>
    <scope>NUCLEOTIDE SEQUENCE</scope>
    <source>
        <strain evidence="3">JB14</strain>
    </source>
</reference>